<reference evidence="6 7" key="1">
    <citation type="submission" date="2018-11" db="EMBL/GenBank/DDBJ databases">
        <title>Complete genome sequence of Nocardioides baekrokdamisoli strain KCTC 39748.</title>
        <authorList>
            <person name="Kang S.W."/>
            <person name="Lee K.C."/>
            <person name="Kim K.K."/>
            <person name="Kim J.S."/>
            <person name="Kim D.S."/>
            <person name="Ko S.H."/>
            <person name="Yang S.H."/>
            <person name="Shin Y.K."/>
            <person name="Lee J.S."/>
        </authorList>
    </citation>
    <scope>NUCLEOTIDE SEQUENCE [LARGE SCALE GENOMIC DNA]</scope>
    <source>
        <strain evidence="6 7">KCTC 39748</strain>
    </source>
</reference>
<feature type="binding site" evidence="4">
    <location>
        <position position="39"/>
    </location>
    <ligand>
        <name>molybdate</name>
        <dbReference type="ChEBI" id="CHEBI:36264"/>
    </ligand>
</feature>
<dbReference type="EMBL" id="AP019307">
    <property type="protein sequence ID" value="BBH16832.1"/>
    <property type="molecule type" value="Genomic_DNA"/>
</dbReference>
<evidence type="ECO:0000256" key="1">
    <source>
        <dbReference type="ARBA" id="ARBA00009175"/>
    </source>
</evidence>
<feature type="binding site" evidence="4">
    <location>
        <position position="185"/>
    </location>
    <ligand>
        <name>molybdate</name>
        <dbReference type="ChEBI" id="CHEBI:36264"/>
    </ligand>
</feature>
<dbReference type="PROSITE" id="PS51257">
    <property type="entry name" value="PROKAR_LIPOPROTEIN"/>
    <property type="match status" value="1"/>
</dbReference>
<evidence type="ECO:0000313" key="6">
    <source>
        <dbReference type="EMBL" id="BBH16832.1"/>
    </source>
</evidence>
<evidence type="ECO:0000313" key="7">
    <source>
        <dbReference type="Proteomes" id="UP000271573"/>
    </source>
</evidence>
<dbReference type="InterPro" id="IPR050682">
    <property type="entry name" value="ModA/WtpA"/>
</dbReference>
<dbReference type="GO" id="GO:0046872">
    <property type="term" value="F:metal ion binding"/>
    <property type="evidence" value="ECO:0007669"/>
    <property type="project" value="UniProtKB-KW"/>
</dbReference>
<dbReference type="NCBIfam" id="TIGR01256">
    <property type="entry name" value="modA"/>
    <property type="match status" value="1"/>
</dbReference>
<feature type="binding site" evidence="4">
    <location>
        <position position="67"/>
    </location>
    <ligand>
        <name>molybdate</name>
        <dbReference type="ChEBI" id="CHEBI:36264"/>
    </ligand>
</feature>
<accession>A0A3G9IEW3</accession>
<dbReference type="PANTHER" id="PTHR30632:SF0">
    <property type="entry name" value="SULFATE-BINDING PROTEIN"/>
    <property type="match status" value="1"/>
</dbReference>
<comment type="similarity">
    <text evidence="1">Belongs to the bacterial solute-binding protein ModA family.</text>
</comment>
<evidence type="ECO:0000256" key="5">
    <source>
        <dbReference type="SAM" id="SignalP"/>
    </source>
</evidence>
<dbReference type="PIRSF" id="PIRSF004846">
    <property type="entry name" value="ModA"/>
    <property type="match status" value="1"/>
</dbReference>
<dbReference type="AlphaFoldDB" id="A0A3G9IEW3"/>
<gene>
    <name evidence="6" type="ORF">Back2_11190</name>
</gene>
<evidence type="ECO:0000256" key="4">
    <source>
        <dbReference type="PIRSR" id="PIRSR004846-1"/>
    </source>
</evidence>
<dbReference type="GO" id="GO:0030973">
    <property type="term" value="F:molybdate ion binding"/>
    <property type="evidence" value="ECO:0007669"/>
    <property type="project" value="TreeGrafter"/>
</dbReference>
<organism evidence="6 7">
    <name type="scientific">Nocardioides baekrokdamisoli</name>
    <dbReference type="NCBI Taxonomy" id="1804624"/>
    <lineage>
        <taxon>Bacteria</taxon>
        <taxon>Bacillati</taxon>
        <taxon>Actinomycetota</taxon>
        <taxon>Actinomycetes</taxon>
        <taxon>Propionibacteriales</taxon>
        <taxon>Nocardioidaceae</taxon>
        <taxon>Nocardioides</taxon>
    </lineage>
</organism>
<name>A0A3G9IEW3_9ACTN</name>
<dbReference type="Pfam" id="PF13531">
    <property type="entry name" value="SBP_bac_11"/>
    <property type="match status" value="1"/>
</dbReference>
<keyword evidence="3 5" id="KW-0732">Signal</keyword>
<dbReference type="InterPro" id="IPR005950">
    <property type="entry name" value="ModA"/>
</dbReference>
<dbReference type="PANTHER" id="PTHR30632">
    <property type="entry name" value="MOLYBDATE-BINDING PERIPLASMIC PROTEIN"/>
    <property type="match status" value="1"/>
</dbReference>
<dbReference type="SUPFAM" id="SSF53850">
    <property type="entry name" value="Periplasmic binding protein-like II"/>
    <property type="match status" value="1"/>
</dbReference>
<evidence type="ECO:0000256" key="2">
    <source>
        <dbReference type="ARBA" id="ARBA00022723"/>
    </source>
</evidence>
<keyword evidence="7" id="KW-1185">Reference proteome</keyword>
<proteinExistence type="inferred from homology"/>
<feature type="signal peptide" evidence="5">
    <location>
        <begin position="1"/>
        <end position="19"/>
    </location>
</feature>
<evidence type="ECO:0000256" key="3">
    <source>
        <dbReference type="ARBA" id="ARBA00022729"/>
    </source>
</evidence>
<dbReference type="Gene3D" id="3.40.190.10">
    <property type="entry name" value="Periplasmic binding protein-like II"/>
    <property type="match status" value="2"/>
</dbReference>
<sequence>MKKIALSLALAAAAGSTLTACGSSSSAGEKTLTVFAASSLKGTFTSLAATFEASHPGVKVVFDFDGSAALVTQIKAGAPADVFASAATKNMTALGATAVSPKDFATNVLEIAAPSGNPAHVTDLSDLARSGLKLVVCDPAVPCGAAAATLATKNHLTLSPVSKEQSVAGVLSKVETGQADAGLVYVTDVKSAGSKVVGIAIPKADNVTSTYPIAVLSSAAQTTLAQQWVAFVLSSEGQKVLHDAGFGAA</sequence>
<dbReference type="GO" id="GO:0015689">
    <property type="term" value="P:molybdate ion transport"/>
    <property type="evidence" value="ECO:0007669"/>
    <property type="project" value="InterPro"/>
</dbReference>
<dbReference type="KEGG" id="nbe:Back2_11190"/>
<protein>
    <submittedName>
        <fullName evidence="6">Molybdate-binding protein</fullName>
    </submittedName>
</protein>
<dbReference type="CDD" id="cd13538">
    <property type="entry name" value="PBP2_ModA_like_1"/>
    <property type="match status" value="1"/>
</dbReference>
<keyword evidence="4" id="KW-0500">Molybdenum</keyword>
<keyword evidence="2 4" id="KW-0479">Metal-binding</keyword>
<dbReference type="Proteomes" id="UP000271573">
    <property type="component" value="Chromosome"/>
</dbReference>
<feature type="chain" id="PRO_5038859695" evidence="5">
    <location>
        <begin position="20"/>
        <end position="249"/>
    </location>
</feature>
<feature type="binding site" evidence="4">
    <location>
        <position position="167"/>
    </location>
    <ligand>
        <name>molybdate</name>
        <dbReference type="ChEBI" id="CHEBI:36264"/>
    </ligand>
</feature>